<comment type="subcellular location">
    <subcellularLocation>
        <location evidence="1">Membrane</location>
    </subcellularLocation>
</comment>
<evidence type="ECO:0000256" key="5">
    <source>
        <dbReference type="ARBA" id="ARBA00023136"/>
    </source>
</evidence>
<dbReference type="PANTHER" id="PTHR48017">
    <property type="entry name" value="OS05G0424000 PROTEIN-RELATED"/>
    <property type="match status" value="1"/>
</dbReference>
<keyword evidence="2" id="KW-0813">Transport</keyword>
<evidence type="ECO:0000313" key="9">
    <source>
        <dbReference type="Proteomes" id="UP001328107"/>
    </source>
</evidence>
<evidence type="ECO:0000256" key="6">
    <source>
        <dbReference type="SAM" id="Phobius"/>
    </source>
</evidence>
<evidence type="ECO:0000256" key="3">
    <source>
        <dbReference type="ARBA" id="ARBA00022692"/>
    </source>
</evidence>
<evidence type="ECO:0000259" key="7">
    <source>
        <dbReference type="Pfam" id="PF01490"/>
    </source>
</evidence>
<organism evidence="8 9">
    <name type="scientific">Pristionchus mayeri</name>
    <dbReference type="NCBI Taxonomy" id="1317129"/>
    <lineage>
        <taxon>Eukaryota</taxon>
        <taxon>Metazoa</taxon>
        <taxon>Ecdysozoa</taxon>
        <taxon>Nematoda</taxon>
        <taxon>Chromadorea</taxon>
        <taxon>Rhabditida</taxon>
        <taxon>Rhabditina</taxon>
        <taxon>Diplogasteromorpha</taxon>
        <taxon>Diplogasteroidea</taxon>
        <taxon>Neodiplogasteridae</taxon>
        <taxon>Pristionchus</taxon>
    </lineage>
</organism>
<dbReference type="Pfam" id="PF01490">
    <property type="entry name" value="Aa_trans"/>
    <property type="match status" value="1"/>
</dbReference>
<comment type="caution">
    <text evidence="8">The sequence shown here is derived from an EMBL/GenBank/DDBJ whole genome shotgun (WGS) entry which is preliminary data.</text>
</comment>
<proteinExistence type="predicted"/>
<dbReference type="FunFam" id="1.20.1740.10:FF:000052">
    <property type="entry name" value="Lysine histidine transporter-like 3"/>
    <property type="match status" value="1"/>
</dbReference>
<feature type="domain" description="Amino acid transporter transmembrane" evidence="7">
    <location>
        <begin position="39"/>
        <end position="397"/>
    </location>
</feature>
<feature type="transmembrane region" description="Helical" evidence="6">
    <location>
        <begin position="345"/>
        <end position="365"/>
    </location>
</feature>
<feature type="transmembrane region" description="Helical" evidence="6">
    <location>
        <begin position="263"/>
        <end position="286"/>
    </location>
</feature>
<dbReference type="AlphaFoldDB" id="A0AAN4ZIZ7"/>
<feature type="transmembrane region" description="Helical" evidence="6">
    <location>
        <begin position="153"/>
        <end position="180"/>
    </location>
</feature>
<keyword evidence="9" id="KW-1185">Reference proteome</keyword>
<dbReference type="InterPro" id="IPR013057">
    <property type="entry name" value="AA_transpt_TM"/>
</dbReference>
<dbReference type="Gene3D" id="1.20.1740.10">
    <property type="entry name" value="Amino acid/polyamine transporter I"/>
    <property type="match status" value="1"/>
</dbReference>
<keyword evidence="5 6" id="KW-0472">Membrane</keyword>
<name>A0AAN4ZIZ7_9BILA</name>
<sequence length="500" mass="54753">SFQMSTSKLSTSSHLSLDAGSIAKVLPHGEHFHKAKGLGWFVTGLFVVGELAGGGIVALPTALIQTDLYLGVGLLVVILCIVTYTAYLLGRTWTMLTDCWPEYRQHTRKPYAEIGYRACGRYMTTFVSIVCNVTQFMTAVVFILLASKNIQDLITAFFGFHFSFCIVVVILGICLLPLTFLKSPSDFWWAVVIAMITTSAAVVLIIIGASIDYGTCAPYRELPPLKVTNVFLALGTFIFSVGGHTTFPTIQHDMRTPADFTKSAFLAFGIVTAMYLPTGIVGNLAYGDSLRDSVINSIQTIAIQQAINILITVHLILTLTIVFNPLNQEMEEMFHIPQTFCWQRVALRTGVMVIVVFVAESVPSFGPLLDLVGGSTMTLTSIIFPCIFFCFVHARKQKMIECGEDHGVASFADVVKYNKTCILAMSALTIVFGLIGGGAATFSAIEEIASTKFEYPCYVSPFLNLNETTDLSSTNCCGPMQDIQVYENLTCSDPDIHFYL</sequence>
<protein>
    <recommendedName>
        <fullName evidence="7">Amino acid transporter transmembrane domain-containing protein</fullName>
    </recommendedName>
</protein>
<dbReference type="GO" id="GO:0016020">
    <property type="term" value="C:membrane"/>
    <property type="evidence" value="ECO:0007669"/>
    <property type="project" value="UniProtKB-SubCell"/>
</dbReference>
<feature type="transmembrane region" description="Helical" evidence="6">
    <location>
        <begin position="306"/>
        <end position="324"/>
    </location>
</feature>
<feature type="non-terminal residue" evidence="8">
    <location>
        <position position="1"/>
    </location>
</feature>
<keyword evidence="3 6" id="KW-0812">Transmembrane</keyword>
<dbReference type="EMBL" id="BTRK01000002">
    <property type="protein sequence ID" value="GMR39268.1"/>
    <property type="molecule type" value="Genomic_DNA"/>
</dbReference>
<feature type="transmembrane region" description="Helical" evidence="6">
    <location>
        <begin position="126"/>
        <end position="147"/>
    </location>
</feature>
<evidence type="ECO:0000256" key="1">
    <source>
        <dbReference type="ARBA" id="ARBA00004370"/>
    </source>
</evidence>
<feature type="transmembrane region" description="Helical" evidence="6">
    <location>
        <begin position="187"/>
        <end position="211"/>
    </location>
</feature>
<keyword evidence="4 6" id="KW-1133">Transmembrane helix</keyword>
<evidence type="ECO:0000313" key="8">
    <source>
        <dbReference type="EMBL" id="GMR39268.1"/>
    </source>
</evidence>
<evidence type="ECO:0000256" key="2">
    <source>
        <dbReference type="ARBA" id="ARBA00022448"/>
    </source>
</evidence>
<reference evidence="9" key="1">
    <citation type="submission" date="2022-10" db="EMBL/GenBank/DDBJ databases">
        <title>Genome assembly of Pristionchus species.</title>
        <authorList>
            <person name="Yoshida K."/>
            <person name="Sommer R.J."/>
        </authorList>
    </citation>
    <scope>NUCLEOTIDE SEQUENCE [LARGE SCALE GENOMIC DNA]</scope>
    <source>
        <strain evidence="9">RS5460</strain>
    </source>
</reference>
<dbReference type="Proteomes" id="UP001328107">
    <property type="component" value="Unassembled WGS sequence"/>
</dbReference>
<feature type="transmembrane region" description="Helical" evidence="6">
    <location>
        <begin position="38"/>
        <end position="62"/>
    </location>
</feature>
<feature type="transmembrane region" description="Helical" evidence="6">
    <location>
        <begin position="371"/>
        <end position="392"/>
    </location>
</feature>
<accession>A0AAN4ZIZ7</accession>
<feature type="transmembrane region" description="Helical" evidence="6">
    <location>
        <begin position="421"/>
        <end position="445"/>
    </location>
</feature>
<feature type="transmembrane region" description="Helical" evidence="6">
    <location>
        <begin position="68"/>
        <end position="89"/>
    </location>
</feature>
<gene>
    <name evidence="8" type="ORF">PMAYCL1PPCAC_09463</name>
</gene>
<evidence type="ECO:0000256" key="4">
    <source>
        <dbReference type="ARBA" id="ARBA00022989"/>
    </source>
</evidence>